<evidence type="ECO:0000313" key="3">
    <source>
        <dbReference type="Proteomes" id="UP001250858"/>
    </source>
</evidence>
<feature type="compositionally biased region" description="Gly residues" evidence="1">
    <location>
        <begin position="67"/>
        <end position="78"/>
    </location>
</feature>
<dbReference type="EMBL" id="CP133762">
    <property type="protein sequence ID" value="WMX43816.1"/>
    <property type="molecule type" value="Genomic_DNA"/>
</dbReference>
<dbReference type="Proteomes" id="UP001250858">
    <property type="component" value="Chromosome"/>
</dbReference>
<sequence>MTTDAYGRTTGGSGALPPNRPGSTAPDHTYDGFPHRGKGGDSLLTDYKGGGAGAGSRIPLLPLNQIGGPGLTSGGPGNAGLSTGSERRSLAVTEVAAARSRAVPLAQVETAVPMRQPHTMSSGAPMMPYMGGGMGGGMGGAGGNTQSDERERSTWVSEDEETWGTDGAGVSGAIGR</sequence>
<feature type="region of interest" description="Disordered" evidence="1">
    <location>
        <begin position="65"/>
        <end position="88"/>
    </location>
</feature>
<feature type="region of interest" description="Disordered" evidence="1">
    <location>
        <begin position="135"/>
        <end position="176"/>
    </location>
</feature>
<accession>A0ABY9RQS3</accession>
<keyword evidence="3" id="KW-1185">Reference proteome</keyword>
<evidence type="ECO:0000256" key="1">
    <source>
        <dbReference type="SAM" id="MobiDB-lite"/>
    </source>
</evidence>
<evidence type="ECO:0000313" key="2">
    <source>
        <dbReference type="EMBL" id="WMX43816.1"/>
    </source>
</evidence>
<feature type="compositionally biased region" description="Gly residues" evidence="1">
    <location>
        <begin position="166"/>
        <end position="176"/>
    </location>
</feature>
<reference evidence="2 3" key="1">
    <citation type="submission" date="2023-09" db="EMBL/GenBank/DDBJ databases">
        <title>Complete genome of Streptomyces roseicoloratus T14.</title>
        <authorList>
            <person name="Bashizi T."/>
            <person name="Kim M.-J."/>
            <person name="Lee G."/>
            <person name="Tagele S.B."/>
            <person name="Shin J.-H."/>
        </authorList>
    </citation>
    <scope>NUCLEOTIDE SEQUENCE [LARGE SCALE GENOMIC DNA]</scope>
    <source>
        <strain evidence="2 3">T14</strain>
    </source>
</reference>
<name>A0ABY9RQS3_9ACTN</name>
<gene>
    <name evidence="2" type="ORF">RGF97_01580</name>
</gene>
<organism evidence="2 3">
    <name type="scientific">Streptomyces roseicoloratus</name>
    <dbReference type="NCBI Taxonomy" id="2508722"/>
    <lineage>
        <taxon>Bacteria</taxon>
        <taxon>Bacillati</taxon>
        <taxon>Actinomycetota</taxon>
        <taxon>Actinomycetes</taxon>
        <taxon>Kitasatosporales</taxon>
        <taxon>Streptomycetaceae</taxon>
        <taxon>Streptomyces</taxon>
    </lineage>
</organism>
<dbReference type="RefSeq" id="WP_309547693.1">
    <property type="nucleotide sequence ID" value="NZ_CP133762.1"/>
</dbReference>
<proteinExistence type="predicted"/>
<protein>
    <submittedName>
        <fullName evidence="2">Uncharacterized protein</fullName>
    </submittedName>
</protein>
<feature type="region of interest" description="Disordered" evidence="1">
    <location>
        <begin position="1"/>
        <end position="48"/>
    </location>
</feature>